<reference evidence="1" key="1">
    <citation type="submission" date="2009-11" db="EMBL/GenBank/DDBJ databases">
        <authorList>
            <person name="Weinstock G."/>
            <person name="Sodergren E."/>
            <person name="Clifton S."/>
            <person name="Fulton L."/>
            <person name="Fulton B."/>
            <person name="Courtney L."/>
            <person name="Fronick C."/>
            <person name="Harrison M."/>
            <person name="Strong C."/>
            <person name="Farmer C."/>
            <person name="Delahaunty K."/>
            <person name="Markovic C."/>
            <person name="Hall O."/>
            <person name="Minx P."/>
            <person name="Tomlinson C."/>
            <person name="Mitreva M."/>
            <person name="Nelson J."/>
            <person name="Hou S."/>
            <person name="Wollam A."/>
            <person name="Pepin K.H."/>
            <person name="Johnson M."/>
            <person name="Bhonagiri V."/>
            <person name="Nash W.E."/>
            <person name="Warren W."/>
            <person name="Chinwalla A."/>
            <person name="Mardis E.R."/>
            <person name="Wilson R.K."/>
        </authorList>
    </citation>
    <scope>NUCLEOTIDE SEQUENCE [LARGE SCALE GENOMIC DNA]</scope>
    <source>
        <strain evidence="1">DSM 18205</strain>
    </source>
</reference>
<protein>
    <submittedName>
        <fullName evidence="1">DNA-binding helix-turn-helix protein</fullName>
    </submittedName>
</protein>
<dbReference type="SMART" id="SM00530">
    <property type="entry name" value="HTH_XRE"/>
    <property type="match status" value="1"/>
</dbReference>
<dbReference type="Pfam" id="PF01381">
    <property type="entry name" value="HTH_3"/>
    <property type="match status" value="1"/>
</dbReference>
<keyword evidence="1" id="KW-0238">DNA-binding</keyword>
<name>D1PBY6_9BACT</name>
<dbReference type="PaxDb" id="537011-PREVCOP_04716"/>
<dbReference type="AlphaFoldDB" id="D1PBY6"/>
<dbReference type="CDD" id="cd00093">
    <property type="entry name" value="HTH_XRE"/>
    <property type="match status" value="1"/>
</dbReference>
<dbReference type="SUPFAM" id="SSF47413">
    <property type="entry name" value="lambda repressor-like DNA-binding domains"/>
    <property type="match status" value="1"/>
</dbReference>
<dbReference type="PROSITE" id="PS50943">
    <property type="entry name" value="HTH_CROC1"/>
    <property type="match status" value="1"/>
</dbReference>
<keyword evidence="2" id="KW-1185">Reference proteome</keyword>
<dbReference type="Gene3D" id="1.10.260.40">
    <property type="entry name" value="lambda repressor-like DNA-binding domains"/>
    <property type="match status" value="1"/>
</dbReference>
<dbReference type="STRING" id="537011.PREVCOP_04716"/>
<dbReference type="GeneID" id="69848927"/>
<dbReference type="Proteomes" id="UP000004477">
    <property type="component" value="Unassembled WGS sequence"/>
</dbReference>
<dbReference type="HOGENOM" id="CLU_171806_0_0_10"/>
<evidence type="ECO:0000313" key="2">
    <source>
        <dbReference type="Proteomes" id="UP000004477"/>
    </source>
</evidence>
<proteinExistence type="predicted"/>
<sequence>MKTNKLMDEIRKSTPADTNKQVDLCVAIANRVFELLQERNMKQRDFARALGKTETEVSRWLSGTHNLTLATIAKMATILGDDIITTKQSHRPYKLPNTQNVAMMVAEDMCKK</sequence>
<gene>
    <name evidence="1" type="ORF">PREVCOP_04716</name>
</gene>
<organism evidence="1 2">
    <name type="scientific">Segatella copri DSM 18205</name>
    <dbReference type="NCBI Taxonomy" id="537011"/>
    <lineage>
        <taxon>Bacteria</taxon>
        <taxon>Pseudomonadati</taxon>
        <taxon>Bacteroidota</taxon>
        <taxon>Bacteroidia</taxon>
        <taxon>Bacteroidales</taxon>
        <taxon>Prevotellaceae</taxon>
        <taxon>Segatella</taxon>
    </lineage>
</organism>
<dbReference type="EMBL" id="ACBX02000012">
    <property type="protein sequence ID" value="EFB35812.1"/>
    <property type="molecule type" value="Genomic_DNA"/>
</dbReference>
<dbReference type="GO" id="GO:0003677">
    <property type="term" value="F:DNA binding"/>
    <property type="evidence" value="ECO:0007669"/>
    <property type="project" value="UniProtKB-KW"/>
</dbReference>
<evidence type="ECO:0000313" key="1">
    <source>
        <dbReference type="EMBL" id="EFB35812.1"/>
    </source>
</evidence>
<dbReference type="InterPro" id="IPR001387">
    <property type="entry name" value="Cro/C1-type_HTH"/>
</dbReference>
<dbReference type="InterPro" id="IPR010982">
    <property type="entry name" value="Lambda_DNA-bd_dom_sf"/>
</dbReference>
<dbReference type="OrthoDB" id="770730at2"/>
<comment type="caution">
    <text evidence="1">The sequence shown here is derived from an EMBL/GenBank/DDBJ whole genome shotgun (WGS) entry which is preliminary data.</text>
</comment>
<dbReference type="RefSeq" id="WP_006847429.1">
    <property type="nucleotide sequence ID" value="NZ_CP085932.1"/>
</dbReference>
<accession>D1PBY6</accession>